<dbReference type="FunFam" id="1.50.10.130:FF:000001">
    <property type="entry name" value="Isoprene synthase, chloroplastic"/>
    <property type="match status" value="1"/>
</dbReference>
<evidence type="ECO:0000256" key="3">
    <source>
        <dbReference type="ARBA" id="ARBA00022842"/>
    </source>
</evidence>
<evidence type="ECO:0000313" key="8">
    <source>
        <dbReference type="Proteomes" id="UP001187192"/>
    </source>
</evidence>
<dbReference type="InterPro" id="IPR001906">
    <property type="entry name" value="Terpene_synth_N"/>
</dbReference>
<keyword evidence="4" id="KW-0456">Lyase</keyword>
<dbReference type="Gene3D" id="1.50.10.130">
    <property type="entry name" value="Terpene synthase, N-terminal domain"/>
    <property type="match status" value="1"/>
</dbReference>
<dbReference type="InterPro" id="IPR036965">
    <property type="entry name" value="Terpene_synth_N_sf"/>
</dbReference>
<keyword evidence="8" id="KW-1185">Reference proteome</keyword>
<dbReference type="Pfam" id="PF03936">
    <property type="entry name" value="Terpene_synth_C"/>
    <property type="match status" value="1"/>
</dbReference>
<reference evidence="7" key="1">
    <citation type="submission" date="2023-07" db="EMBL/GenBank/DDBJ databases">
        <title>draft genome sequence of fig (Ficus carica).</title>
        <authorList>
            <person name="Takahashi T."/>
            <person name="Nishimura K."/>
        </authorList>
    </citation>
    <scope>NUCLEOTIDE SEQUENCE</scope>
</reference>
<evidence type="ECO:0000259" key="5">
    <source>
        <dbReference type="Pfam" id="PF01397"/>
    </source>
</evidence>
<accession>A0AA87ZWJ9</accession>
<dbReference type="SFLD" id="SFLDS00005">
    <property type="entry name" value="Isoprenoid_Synthase_Type_I"/>
    <property type="match status" value="1"/>
</dbReference>
<feature type="domain" description="Terpene synthase metal-binding" evidence="6">
    <location>
        <begin position="299"/>
        <end position="497"/>
    </location>
</feature>
<evidence type="ECO:0000313" key="7">
    <source>
        <dbReference type="EMBL" id="GMN40955.1"/>
    </source>
</evidence>
<dbReference type="SUPFAM" id="SSF48576">
    <property type="entry name" value="Terpenoid synthases"/>
    <property type="match status" value="1"/>
</dbReference>
<dbReference type="GO" id="GO:0010333">
    <property type="term" value="F:terpene synthase activity"/>
    <property type="evidence" value="ECO:0007669"/>
    <property type="project" value="InterPro"/>
</dbReference>
<dbReference type="PANTHER" id="PTHR31225:SF9">
    <property type="entry name" value="TERPENE SYNTHASE 10"/>
    <property type="match status" value="1"/>
</dbReference>
<dbReference type="EMBL" id="BTGU01000012">
    <property type="protein sequence ID" value="GMN40955.1"/>
    <property type="molecule type" value="Genomic_DNA"/>
</dbReference>
<dbReference type="SUPFAM" id="SSF48239">
    <property type="entry name" value="Terpenoid cyclases/Protein prenyltransferases"/>
    <property type="match status" value="1"/>
</dbReference>
<dbReference type="PANTHER" id="PTHR31225">
    <property type="entry name" value="OS04G0344100 PROTEIN-RELATED"/>
    <property type="match status" value="1"/>
</dbReference>
<keyword evidence="3" id="KW-0460">Magnesium</keyword>
<feature type="domain" description="Terpene synthase N-terminal" evidence="5">
    <location>
        <begin position="62"/>
        <end position="240"/>
    </location>
</feature>
<dbReference type="InterPro" id="IPR044814">
    <property type="entry name" value="Terpene_cyclase_plant_C1"/>
</dbReference>
<dbReference type="AlphaFoldDB" id="A0AA87ZWJ9"/>
<organism evidence="7 8">
    <name type="scientific">Ficus carica</name>
    <name type="common">Common fig</name>
    <dbReference type="NCBI Taxonomy" id="3494"/>
    <lineage>
        <taxon>Eukaryota</taxon>
        <taxon>Viridiplantae</taxon>
        <taxon>Streptophyta</taxon>
        <taxon>Embryophyta</taxon>
        <taxon>Tracheophyta</taxon>
        <taxon>Spermatophyta</taxon>
        <taxon>Magnoliopsida</taxon>
        <taxon>eudicotyledons</taxon>
        <taxon>Gunneridae</taxon>
        <taxon>Pentapetalae</taxon>
        <taxon>rosids</taxon>
        <taxon>fabids</taxon>
        <taxon>Rosales</taxon>
        <taxon>Moraceae</taxon>
        <taxon>Ficeae</taxon>
        <taxon>Ficus</taxon>
    </lineage>
</organism>
<comment type="cofactor">
    <cofactor evidence="1">
        <name>Mg(2+)</name>
        <dbReference type="ChEBI" id="CHEBI:18420"/>
    </cofactor>
</comment>
<dbReference type="InterPro" id="IPR008949">
    <property type="entry name" value="Isoprenoid_synthase_dom_sf"/>
</dbReference>
<evidence type="ECO:0000256" key="4">
    <source>
        <dbReference type="ARBA" id="ARBA00023239"/>
    </source>
</evidence>
<dbReference type="InterPro" id="IPR034741">
    <property type="entry name" value="Terpene_cyclase-like_1_C"/>
</dbReference>
<dbReference type="InterPro" id="IPR050148">
    <property type="entry name" value="Terpene_synthase-like"/>
</dbReference>
<dbReference type="SFLD" id="SFLDG01019">
    <property type="entry name" value="Terpene_Cyclase_Like_1_C_Termi"/>
    <property type="match status" value="1"/>
</dbReference>
<dbReference type="GO" id="GO:0016102">
    <property type="term" value="P:diterpenoid biosynthetic process"/>
    <property type="evidence" value="ECO:0007669"/>
    <property type="project" value="InterPro"/>
</dbReference>
<dbReference type="Gene3D" id="1.10.600.10">
    <property type="entry name" value="Farnesyl Diphosphate Synthase"/>
    <property type="match status" value="1"/>
</dbReference>
<dbReference type="Proteomes" id="UP001187192">
    <property type="component" value="Unassembled WGS sequence"/>
</dbReference>
<gene>
    <name evidence="7" type="ORF">TIFTF001_010180</name>
</gene>
<keyword evidence="2" id="KW-0479">Metal-binding</keyword>
<comment type="caution">
    <text evidence="7">The sequence shown here is derived from an EMBL/GenBank/DDBJ whole genome shotgun (WGS) entry which is preliminary data.</text>
</comment>
<dbReference type="GO" id="GO:0000287">
    <property type="term" value="F:magnesium ion binding"/>
    <property type="evidence" value="ECO:0007669"/>
    <property type="project" value="InterPro"/>
</dbReference>
<sequence>MALHLFPSINLFNFTTKLQTSKVHASTGRTSSRFAACKASSVANQNTDNIARRSGNYSPTVWNFDYVQSLKSDYGGETNVKRNNKLKEELRMMLEKETNPLVQLELIDALQRLGVSYHFEEEINNLLKGIYLMSKNPGHGTWKENNLHATALECRLLRQYGYWVNQETFNTFKDETGDFKACLVHDTMGLLSLYEASFHLIKKESVLEEAREFATKNLEEYIRRNKEQQNYVSKLVGHALELPLHWRLPRWEARWFIDAYEKRPDMNPTLLEFAKLDFNILQSTHQEDLKHASRWWNEDSGFPQKLTFARDRLAECFFWALGMTSEPNFEYSRRVSTKVLSLVTTIDDVYDVFGTLDELELFTNVVERWDLNAVDQLPDYMKICFYALNNFVNEIAFDVLKEQPFLITNKYLTKVWTDLCKSFLLEAKWYHNGYTPTLQEYIENAWISVSSHVILMHAYISITNPMTEVDLKFLKTYPSMIRNSAMILRFTDDQGTSTMILRFTDDQGTSMDELKRGDVPKSIQCYMHETGASEDEARRHIKVLIEEAWEQLNKDRLENSTLSRAFIEVCTNLARIGVCLYQYGDDGHAGANGAVL</sequence>
<protein>
    <submittedName>
        <fullName evidence="7">Uncharacterized protein</fullName>
    </submittedName>
</protein>
<dbReference type="InterPro" id="IPR008930">
    <property type="entry name" value="Terpenoid_cyclase/PrenylTrfase"/>
</dbReference>
<proteinExistence type="predicted"/>
<evidence type="ECO:0000259" key="6">
    <source>
        <dbReference type="Pfam" id="PF03936"/>
    </source>
</evidence>
<evidence type="ECO:0000256" key="2">
    <source>
        <dbReference type="ARBA" id="ARBA00022723"/>
    </source>
</evidence>
<name>A0AA87ZWJ9_FICCA</name>
<dbReference type="InterPro" id="IPR005630">
    <property type="entry name" value="Terpene_synthase_metal-bd"/>
</dbReference>
<dbReference type="Pfam" id="PF01397">
    <property type="entry name" value="Terpene_synth"/>
    <property type="match status" value="1"/>
</dbReference>
<dbReference type="CDD" id="cd00684">
    <property type="entry name" value="Terpene_cyclase_plant_C1"/>
    <property type="match status" value="1"/>
</dbReference>
<evidence type="ECO:0000256" key="1">
    <source>
        <dbReference type="ARBA" id="ARBA00001946"/>
    </source>
</evidence>